<evidence type="ECO:0000313" key="6">
    <source>
        <dbReference type="EMBL" id="KAK3108847.1"/>
    </source>
</evidence>
<keyword evidence="7" id="KW-1185">Reference proteome</keyword>
<evidence type="ECO:0000256" key="1">
    <source>
        <dbReference type="ARBA" id="ARBA00004613"/>
    </source>
</evidence>
<evidence type="ECO:0000256" key="4">
    <source>
        <dbReference type="PIRSR" id="PIRSR602157-1"/>
    </source>
</evidence>
<dbReference type="SUPFAM" id="SSF48239">
    <property type="entry name" value="Terpenoid cyclases/Protein prenyltransferases"/>
    <property type="match status" value="1"/>
</dbReference>
<dbReference type="InterPro" id="IPR002157">
    <property type="entry name" value="Cbl-bd_prot"/>
</dbReference>
<keyword evidence="2" id="KW-0964">Secreted</keyword>
<protein>
    <submittedName>
        <fullName evidence="6">Uncharacterized protein</fullName>
    </submittedName>
</protein>
<proteinExistence type="predicted"/>
<feature type="binding site" evidence="4">
    <location>
        <position position="336"/>
    </location>
    <ligand>
        <name>cyanocob(III)alamin</name>
        <dbReference type="ChEBI" id="CHEBI:17439"/>
    </ligand>
</feature>
<dbReference type="GO" id="GO:0005615">
    <property type="term" value="C:extracellular space"/>
    <property type="evidence" value="ECO:0007669"/>
    <property type="project" value="TreeGrafter"/>
</dbReference>
<keyword evidence="3" id="KW-0732">Signal</keyword>
<evidence type="ECO:0000256" key="2">
    <source>
        <dbReference type="ARBA" id="ARBA00022525"/>
    </source>
</evidence>
<comment type="subcellular location">
    <subcellularLocation>
        <location evidence="1">Secreted</location>
    </subcellularLocation>
</comment>
<evidence type="ECO:0000256" key="5">
    <source>
        <dbReference type="SAM" id="MobiDB-lite"/>
    </source>
</evidence>
<reference evidence="6" key="1">
    <citation type="submission" date="2019-08" db="EMBL/GenBank/DDBJ databases">
        <title>The improved chromosome-level genome for the pearl oyster Pinctada fucata martensii using PacBio sequencing and Hi-C.</title>
        <authorList>
            <person name="Zheng Z."/>
        </authorList>
    </citation>
    <scope>NUCLEOTIDE SEQUENCE</scope>
    <source>
        <strain evidence="6">ZZ-2019</strain>
        <tissue evidence="6">Adductor muscle</tissue>
    </source>
</reference>
<feature type="region of interest" description="Disordered" evidence="5">
    <location>
        <begin position="1"/>
        <end position="57"/>
    </location>
</feature>
<dbReference type="InterPro" id="IPR051588">
    <property type="entry name" value="Cobalamin_Transport"/>
</dbReference>
<gene>
    <name evidence="6" type="ORF">FSP39_017135</name>
</gene>
<feature type="binding site" evidence="4">
    <location>
        <position position="288"/>
    </location>
    <ligand>
        <name>cyanocob(III)alamin</name>
        <dbReference type="ChEBI" id="CHEBI:17439"/>
    </ligand>
</feature>
<evidence type="ECO:0000313" key="7">
    <source>
        <dbReference type="Proteomes" id="UP001186944"/>
    </source>
</evidence>
<evidence type="ECO:0000256" key="3">
    <source>
        <dbReference type="ARBA" id="ARBA00022729"/>
    </source>
</evidence>
<dbReference type="Proteomes" id="UP001186944">
    <property type="component" value="Unassembled WGS sequence"/>
</dbReference>
<sequence>MTSNKGAEGIKEVGSDDGDKAMDSPGIEREFQKLKKDVEKAQSDIDSLEAKGNERHQNVQKDIEILYRKLDDMSTTGGPSSTPSGLVGLAIEDGIRYLLNQRVNGIGWGSRQNAEAVMALRLADPERFSVGKSPINYGFIQGVNDMFIELISELNRPDFENDEFWAHGKLAQYMVGLISACEDTQSFYGFDVASIVRRQFIKFSSFFQNQRFALSWVVLALFNPNLTEETAVMDILIANPGVYTSGIDEASMVVMALSCFNNTSCTAAQRAAEEFILNGIEQDGSFGNEYTTGVAIQALTRYSGSRKDIDDIIQRAQDWLARKVIGKFANVAMANQVLPALAGRSYVDIRDLPCHRKPNKAPTPSASGQKIQVQITVKDNLISETPFDMSWLAYGNEGESMFDVMLKLKEQDPSFDFTSTTHSVGESISSIVGIATGPGQYWKFLGYPDTVMLTGVSDTYPINMDHYMFKVATY</sequence>
<keyword evidence="4" id="KW-0170">Cobalt</keyword>
<dbReference type="GO" id="GO:0031419">
    <property type="term" value="F:cobalamin binding"/>
    <property type="evidence" value="ECO:0007669"/>
    <property type="project" value="InterPro"/>
</dbReference>
<organism evidence="6 7">
    <name type="scientific">Pinctada imbricata</name>
    <name type="common">Atlantic pearl-oyster</name>
    <name type="synonym">Pinctada martensii</name>
    <dbReference type="NCBI Taxonomy" id="66713"/>
    <lineage>
        <taxon>Eukaryota</taxon>
        <taxon>Metazoa</taxon>
        <taxon>Spiralia</taxon>
        <taxon>Lophotrochozoa</taxon>
        <taxon>Mollusca</taxon>
        <taxon>Bivalvia</taxon>
        <taxon>Autobranchia</taxon>
        <taxon>Pteriomorphia</taxon>
        <taxon>Pterioida</taxon>
        <taxon>Pterioidea</taxon>
        <taxon>Pteriidae</taxon>
        <taxon>Pinctada</taxon>
    </lineage>
</organism>
<dbReference type="PANTHER" id="PTHR10559:SF18">
    <property type="entry name" value="TRANSCOBALAMIN II"/>
    <property type="match status" value="1"/>
</dbReference>
<feature type="compositionally biased region" description="Basic and acidic residues" evidence="5">
    <location>
        <begin position="8"/>
        <end position="57"/>
    </location>
</feature>
<dbReference type="Gene3D" id="1.50.10.20">
    <property type="match status" value="1"/>
</dbReference>
<dbReference type="AlphaFoldDB" id="A0AA88YNV8"/>
<dbReference type="Gene3D" id="2.170.130.30">
    <property type="match status" value="1"/>
</dbReference>
<name>A0AA88YNV8_PINIB</name>
<dbReference type="GO" id="GO:0015889">
    <property type="term" value="P:cobalamin transport"/>
    <property type="evidence" value="ECO:0007669"/>
    <property type="project" value="InterPro"/>
</dbReference>
<comment type="caution">
    <text evidence="6">The sequence shown here is derived from an EMBL/GenBank/DDBJ whole genome shotgun (WGS) entry which is preliminary data.</text>
</comment>
<dbReference type="PANTHER" id="PTHR10559">
    <property type="entry name" value="TRANSCOBALAMIN-1/GASTRIC INTRINSIC FACTOR"/>
    <property type="match status" value="1"/>
</dbReference>
<dbReference type="InterPro" id="IPR008930">
    <property type="entry name" value="Terpenoid_cyclase/PrenylTrfase"/>
</dbReference>
<dbReference type="EMBL" id="VSWD01000001">
    <property type="protein sequence ID" value="KAK3108847.1"/>
    <property type="molecule type" value="Genomic_DNA"/>
</dbReference>
<dbReference type="Pfam" id="PF01122">
    <property type="entry name" value="Cobalamin_bind"/>
    <property type="match status" value="1"/>
</dbReference>
<feature type="binding site" evidence="4">
    <location>
        <position position="248"/>
    </location>
    <ligand>
        <name>cyanocob(III)alamin</name>
        <dbReference type="ChEBI" id="CHEBI:17439"/>
    </ligand>
</feature>
<accession>A0AA88YNV8</accession>